<name>A0A0K1PSQ3_9BACT</name>
<dbReference type="PROSITE" id="PS51257">
    <property type="entry name" value="PROKAR_LIPOPROTEIN"/>
    <property type="match status" value="1"/>
</dbReference>
<keyword evidence="3" id="KW-1185">Reference proteome</keyword>
<dbReference type="EMBL" id="CP012333">
    <property type="protein sequence ID" value="AKU96396.1"/>
    <property type="molecule type" value="Genomic_DNA"/>
</dbReference>
<dbReference type="STRING" id="1391654.AKJ09_03060"/>
<evidence type="ECO:0008006" key="4">
    <source>
        <dbReference type="Google" id="ProtNLM"/>
    </source>
</evidence>
<evidence type="ECO:0000256" key="1">
    <source>
        <dbReference type="SAM" id="MobiDB-lite"/>
    </source>
</evidence>
<dbReference type="RefSeq" id="WP_146647694.1">
    <property type="nucleotide sequence ID" value="NZ_CP012333.1"/>
</dbReference>
<protein>
    <recommendedName>
        <fullName evidence="4">Lipoprotein</fullName>
    </recommendedName>
</protein>
<organism evidence="2 3">
    <name type="scientific">Labilithrix luteola</name>
    <dbReference type="NCBI Taxonomy" id="1391654"/>
    <lineage>
        <taxon>Bacteria</taxon>
        <taxon>Pseudomonadati</taxon>
        <taxon>Myxococcota</taxon>
        <taxon>Polyangia</taxon>
        <taxon>Polyangiales</taxon>
        <taxon>Labilitrichaceae</taxon>
        <taxon>Labilithrix</taxon>
    </lineage>
</organism>
<dbReference type="KEGG" id="llu:AKJ09_03060"/>
<dbReference type="AlphaFoldDB" id="A0A0K1PSQ3"/>
<feature type="region of interest" description="Disordered" evidence="1">
    <location>
        <begin position="26"/>
        <end position="56"/>
    </location>
</feature>
<proteinExistence type="predicted"/>
<sequence>MIRSRLRPFAVSFSLLVAACGDETPKPVTPADVSSTADAGAAPSSESVATPNAKPDGGAATYRLVVSFISLGAGVDSKAKDQVNEVINKWRIAKSVDLKTERVRWGKEGESDVCSGLDELSDADRSKFIGEVRAAVGKNDRVVITENASCHETR</sequence>
<reference evidence="2 3" key="1">
    <citation type="submission" date="2015-08" db="EMBL/GenBank/DDBJ databases">
        <authorList>
            <person name="Babu N.S."/>
            <person name="Beckwith C.J."/>
            <person name="Beseler K.G."/>
            <person name="Brison A."/>
            <person name="Carone J.V."/>
            <person name="Caskin T.P."/>
            <person name="Diamond M."/>
            <person name="Durham M.E."/>
            <person name="Foxe J.M."/>
            <person name="Go M."/>
            <person name="Henderson B.A."/>
            <person name="Jones I.B."/>
            <person name="McGettigan J.A."/>
            <person name="Micheletti S.J."/>
            <person name="Nasrallah M.E."/>
            <person name="Ortiz D."/>
            <person name="Piller C.R."/>
            <person name="Privatt S.R."/>
            <person name="Schneider S.L."/>
            <person name="Sharp S."/>
            <person name="Smith T.C."/>
            <person name="Stanton J.D."/>
            <person name="Ullery H.E."/>
            <person name="Wilson R.J."/>
            <person name="Serrano M.G."/>
            <person name="Buck G."/>
            <person name="Lee V."/>
            <person name="Wang Y."/>
            <person name="Carvalho R."/>
            <person name="Voegtly L."/>
            <person name="Shi R."/>
            <person name="Duckworth R."/>
            <person name="Johnson A."/>
            <person name="Loviza R."/>
            <person name="Walstead R."/>
            <person name="Shah Z."/>
            <person name="Kiflezghi M."/>
            <person name="Wade K."/>
            <person name="Ball S.L."/>
            <person name="Bradley K.W."/>
            <person name="Asai D.J."/>
            <person name="Bowman C.A."/>
            <person name="Russell D.A."/>
            <person name="Pope W.H."/>
            <person name="Jacobs-Sera D."/>
            <person name="Hendrix R.W."/>
            <person name="Hatfull G.F."/>
        </authorList>
    </citation>
    <scope>NUCLEOTIDE SEQUENCE [LARGE SCALE GENOMIC DNA]</scope>
    <source>
        <strain evidence="2 3">DSM 27648</strain>
    </source>
</reference>
<gene>
    <name evidence="2" type="ORF">AKJ09_03060</name>
</gene>
<evidence type="ECO:0000313" key="2">
    <source>
        <dbReference type="EMBL" id="AKU96396.1"/>
    </source>
</evidence>
<dbReference type="Proteomes" id="UP000064967">
    <property type="component" value="Chromosome"/>
</dbReference>
<evidence type="ECO:0000313" key="3">
    <source>
        <dbReference type="Proteomes" id="UP000064967"/>
    </source>
</evidence>
<accession>A0A0K1PSQ3</accession>